<evidence type="ECO:0000313" key="3">
    <source>
        <dbReference type="Proteomes" id="UP001449657"/>
    </source>
</evidence>
<dbReference type="RefSeq" id="WP_341840310.1">
    <property type="nucleotide sequence ID" value="NZ_CP149792.1"/>
</dbReference>
<protein>
    <submittedName>
        <fullName evidence="2">Glycoside hydrolase family 2 TIM barrel-domain containing protein</fullName>
    </submittedName>
</protein>
<dbReference type="GO" id="GO:0016787">
    <property type="term" value="F:hydrolase activity"/>
    <property type="evidence" value="ECO:0007669"/>
    <property type="project" value="UniProtKB-KW"/>
</dbReference>
<gene>
    <name evidence="2" type="ORF">WJU22_21905</name>
</gene>
<organism evidence="2 3">
    <name type="scientific">Chitinophaga caseinilytica</name>
    <dbReference type="NCBI Taxonomy" id="2267521"/>
    <lineage>
        <taxon>Bacteria</taxon>
        <taxon>Pseudomonadati</taxon>
        <taxon>Bacteroidota</taxon>
        <taxon>Chitinophagia</taxon>
        <taxon>Chitinophagales</taxon>
        <taxon>Chitinophagaceae</taxon>
        <taxon>Chitinophaga</taxon>
    </lineage>
</organism>
<dbReference type="InterPro" id="IPR006103">
    <property type="entry name" value="Glyco_hydro_2_cat"/>
</dbReference>
<name>A0ABZ2Z1T1_9BACT</name>
<dbReference type="Pfam" id="PF02836">
    <property type="entry name" value="Glyco_hydro_2_C"/>
    <property type="match status" value="1"/>
</dbReference>
<dbReference type="EMBL" id="CP150096">
    <property type="protein sequence ID" value="WZN45558.1"/>
    <property type="molecule type" value="Genomic_DNA"/>
</dbReference>
<evidence type="ECO:0000313" key="2">
    <source>
        <dbReference type="EMBL" id="WZN45558.1"/>
    </source>
</evidence>
<reference evidence="2 3" key="1">
    <citation type="submission" date="2024-03" db="EMBL/GenBank/DDBJ databases">
        <title>Chitinophaga caseinilytica sp. nov., a casein hydrolysing bacterium isolated from forest soil.</title>
        <authorList>
            <person name="Lee D.S."/>
            <person name="Han D.M."/>
            <person name="Baek J.H."/>
            <person name="Choi D.G."/>
            <person name="Jeon J.H."/>
            <person name="Jeon C.O."/>
        </authorList>
    </citation>
    <scope>NUCLEOTIDE SEQUENCE [LARGE SCALE GENOMIC DNA]</scope>
    <source>
        <strain evidence="2 3">KACC 19118</strain>
    </source>
</reference>
<accession>A0ABZ2Z1T1</accession>
<dbReference type="SUPFAM" id="SSF51445">
    <property type="entry name" value="(Trans)glycosidases"/>
    <property type="match status" value="1"/>
</dbReference>
<proteinExistence type="predicted"/>
<feature type="domain" description="Glycoside hydrolase family 2 catalytic" evidence="1">
    <location>
        <begin position="90"/>
        <end position="184"/>
    </location>
</feature>
<dbReference type="Gene3D" id="3.20.20.80">
    <property type="entry name" value="Glycosidases"/>
    <property type="match status" value="1"/>
</dbReference>
<sequence length="444" mass="50234">MIIHLLTRRTPEYLAVIAMALLCCAMSACRRSPGPASRKVYIAQSGGRYTIFRNGQPFTVKGAAGTGQLAALRGAGGNTIRTWDTLHLGVLLDEAEANGIAVIAGLSIPVSSTFGFYRDTAAVSALYQAYERVVERYKNHPALLMWCLGNEVDFPYRPRFRPFYKAYNRLLGMIHERDPDHPVTTALINFDRRNIYNLRWKVPQLDLISLNIFGELPQLRNDLQQFAWFWDGPFLITEWGINGPWESETTAWGAPIENTSNKKAEQYYQRYTEHMPVNDPRFLGACVFFWGQKQEVTHTWFSLFSRNGETSATAQIMQYIWTGHEPPHKAPNLRFMLVDDKGARDNILVGPGTAHSATLTLESPGHDSLRLTWEVLPEDWFIRFRGDVNPRKPPSLDSLLIAREGMKATFRAPLTEGPYRIFVTVHDAYGNCASANTPFYVIAP</sequence>
<dbReference type="InterPro" id="IPR017853">
    <property type="entry name" value="GH"/>
</dbReference>
<keyword evidence="3" id="KW-1185">Reference proteome</keyword>
<dbReference type="Proteomes" id="UP001449657">
    <property type="component" value="Chromosome"/>
</dbReference>
<evidence type="ECO:0000259" key="1">
    <source>
        <dbReference type="Pfam" id="PF02836"/>
    </source>
</evidence>
<keyword evidence="2" id="KW-0378">Hydrolase</keyword>